<comment type="subcellular location">
    <subcellularLocation>
        <location evidence="1">Cell envelope</location>
    </subcellularLocation>
</comment>
<proteinExistence type="predicted"/>
<keyword evidence="4" id="KW-0472">Membrane</keyword>
<comment type="caution">
    <text evidence="6">The sequence shown here is derived from an EMBL/GenBank/DDBJ whole genome shotgun (WGS) entry which is preliminary data.</text>
</comment>
<feature type="transmembrane region" description="Helical" evidence="4">
    <location>
        <begin position="541"/>
        <end position="564"/>
    </location>
</feature>
<dbReference type="Proteomes" id="UP000776629">
    <property type="component" value="Unassembled WGS sequence"/>
</dbReference>
<dbReference type="Gene3D" id="2.60.40.1850">
    <property type="match status" value="2"/>
</dbReference>
<evidence type="ECO:0000259" key="5">
    <source>
        <dbReference type="PROSITE" id="PS50978"/>
    </source>
</evidence>
<dbReference type="SMART" id="SM00725">
    <property type="entry name" value="NEAT"/>
    <property type="match status" value="1"/>
</dbReference>
<sequence length="579" mass="61081">MKSGVKIAYRVITSVSLLGLLGSYGVTAVNLIPLVAVKADDSTAVSTTANFLKQGTNDRSDAANFFDSTATLKNNNGQYQLVLTMPRGANFVQKLQIEGGQAAQIQKQANNQATVTFDLPNTSGKYTVDMNLNIMGNTMNEKADLKVDMSKLTQVSSSSSTSSNSTSTSSTSSAATSSSSQSTKNSNSSQTGTSQATSTTFTKPLAVLNKDNPAKTSEAAGFFDKQVTVKPVGDNYQLTFHLISGFQYFNADQGVSIDGHVISPTNRHDDAANYTVTLTKAQYEKGGILATFKLAILGNQDESAYLVWDQAAFKGENSTSTSPTVVTNQNNGNVIDPNKQVQDIGYAVYKEDQGGLSDANAFYTHTAHVVKTGSSGFDVTMTIQAAHGAATFSPVSMAAGPITSKSHHLSGGKDIWTYTFHISNASALNQRTAGQILVGVPILNMPAQNYQVWFDFHGAKSGGNVSGYGTGNGTAALGGGANGAISGNTGGDITSNITSTPGAVNAAAITPFDLKAAQKLLARYAVPHGIKHRVQASLIDYPIISTMILFMLVGLGIIGGTMIWNYRFTKKTKGHYYDE</sequence>
<evidence type="ECO:0000313" key="7">
    <source>
        <dbReference type="Proteomes" id="UP000776629"/>
    </source>
</evidence>
<accession>A0ABS2EL78</accession>
<feature type="domain" description="NEAT" evidence="5">
    <location>
        <begin position="40"/>
        <end position="165"/>
    </location>
</feature>
<dbReference type="EMBL" id="JACJJQ010000001">
    <property type="protein sequence ID" value="MBM6753204.1"/>
    <property type="molecule type" value="Genomic_DNA"/>
</dbReference>
<keyword evidence="2" id="KW-0732">Signal</keyword>
<keyword evidence="4" id="KW-1133">Transmembrane helix</keyword>
<evidence type="ECO:0000313" key="6">
    <source>
        <dbReference type="EMBL" id="MBM6753204.1"/>
    </source>
</evidence>
<dbReference type="Pfam" id="PF05031">
    <property type="entry name" value="NEAT"/>
    <property type="match status" value="1"/>
</dbReference>
<dbReference type="SUPFAM" id="SSF158911">
    <property type="entry name" value="NEAT domain-like"/>
    <property type="match status" value="2"/>
</dbReference>
<dbReference type="InterPro" id="IPR006635">
    <property type="entry name" value="NEAT_dom"/>
</dbReference>
<evidence type="ECO:0000256" key="1">
    <source>
        <dbReference type="ARBA" id="ARBA00004196"/>
    </source>
</evidence>
<organism evidence="6 7">
    <name type="scientific">Limosilactobacillus alvi</name>
    <dbReference type="NCBI Taxonomy" id="990412"/>
    <lineage>
        <taxon>Bacteria</taxon>
        <taxon>Bacillati</taxon>
        <taxon>Bacillota</taxon>
        <taxon>Bacilli</taxon>
        <taxon>Lactobacillales</taxon>
        <taxon>Lactobacillaceae</taxon>
        <taxon>Limosilactobacillus</taxon>
    </lineage>
</organism>
<evidence type="ECO:0000256" key="2">
    <source>
        <dbReference type="ARBA" id="ARBA00022729"/>
    </source>
</evidence>
<protein>
    <submittedName>
        <fullName evidence="6">NEAT domain-containing protein</fullName>
    </submittedName>
</protein>
<keyword evidence="7" id="KW-1185">Reference proteome</keyword>
<dbReference type="RefSeq" id="WP_204775769.1">
    <property type="nucleotide sequence ID" value="NZ_JACJJQ010000001.1"/>
</dbReference>
<dbReference type="InterPro" id="IPR037250">
    <property type="entry name" value="NEAT_dom_sf"/>
</dbReference>
<feature type="region of interest" description="Disordered" evidence="3">
    <location>
        <begin position="155"/>
        <end position="198"/>
    </location>
</feature>
<keyword evidence="4" id="KW-0812">Transmembrane</keyword>
<name>A0ABS2EL78_9LACO</name>
<gene>
    <name evidence="6" type="ORF">H5993_00275</name>
</gene>
<evidence type="ECO:0000256" key="3">
    <source>
        <dbReference type="SAM" id="MobiDB-lite"/>
    </source>
</evidence>
<evidence type="ECO:0000256" key="4">
    <source>
        <dbReference type="SAM" id="Phobius"/>
    </source>
</evidence>
<dbReference type="CDD" id="cd06920">
    <property type="entry name" value="NEAT"/>
    <property type="match status" value="1"/>
</dbReference>
<feature type="compositionally biased region" description="Low complexity" evidence="3">
    <location>
        <begin position="156"/>
        <end position="198"/>
    </location>
</feature>
<dbReference type="PROSITE" id="PS50978">
    <property type="entry name" value="NEAT"/>
    <property type="match status" value="1"/>
</dbReference>
<reference evidence="6 7" key="1">
    <citation type="journal article" date="2021" name="Sci. Rep.">
        <title>The distribution of antibiotic resistance genes in chicken gut microbiota commensals.</title>
        <authorList>
            <person name="Juricova H."/>
            <person name="Matiasovicova J."/>
            <person name="Kubasova T."/>
            <person name="Cejkova D."/>
            <person name="Rychlik I."/>
        </authorList>
    </citation>
    <scope>NUCLEOTIDE SEQUENCE [LARGE SCALE GENOMIC DNA]</scope>
    <source>
        <strain evidence="6 7">An810</strain>
    </source>
</reference>